<sequence length="74" mass="8659">MSIEITERDVWIVYWILNVLPCRRRVQYMKSESEGLKLLQMPKCKTPCSLAAFMNLLQAVIPKDVETECQVNRT</sequence>
<protein>
    <submittedName>
        <fullName evidence="1">Uncharacterized protein</fullName>
    </submittedName>
</protein>
<reference evidence="1 2" key="1">
    <citation type="submission" date="2024-03" db="EMBL/GenBank/DDBJ databases">
        <title>Adaptation during the transition from Ophiocordyceps entomopathogen to insect associate is accompanied by gene loss and intensified selection.</title>
        <authorList>
            <person name="Ward C.M."/>
            <person name="Onetto C.A."/>
            <person name="Borneman A.R."/>
        </authorList>
    </citation>
    <scope>NUCLEOTIDE SEQUENCE [LARGE SCALE GENOMIC DNA]</scope>
    <source>
        <strain evidence="1">AWRI1</strain>
        <tissue evidence="1">Single Adult Female</tissue>
    </source>
</reference>
<name>A0AAN9Y2D3_9HEMI</name>
<dbReference type="Gene3D" id="3.40.50.1240">
    <property type="entry name" value="Phosphoglycerate mutase-like"/>
    <property type="match status" value="1"/>
</dbReference>
<dbReference type="AlphaFoldDB" id="A0AAN9Y2D3"/>
<comment type="caution">
    <text evidence="1">The sequence shown here is derived from an EMBL/GenBank/DDBJ whole genome shotgun (WGS) entry which is preliminary data.</text>
</comment>
<dbReference type="EMBL" id="JBBCAQ010000034">
    <property type="protein sequence ID" value="KAK7580585.1"/>
    <property type="molecule type" value="Genomic_DNA"/>
</dbReference>
<dbReference type="GO" id="GO:0016791">
    <property type="term" value="F:phosphatase activity"/>
    <property type="evidence" value="ECO:0007669"/>
    <property type="project" value="UniProtKB-ARBA"/>
</dbReference>
<dbReference type="Proteomes" id="UP001367676">
    <property type="component" value="Unassembled WGS sequence"/>
</dbReference>
<keyword evidence="2" id="KW-1185">Reference proteome</keyword>
<evidence type="ECO:0000313" key="2">
    <source>
        <dbReference type="Proteomes" id="UP001367676"/>
    </source>
</evidence>
<organism evidence="1 2">
    <name type="scientific">Parthenolecanium corni</name>
    <dbReference type="NCBI Taxonomy" id="536013"/>
    <lineage>
        <taxon>Eukaryota</taxon>
        <taxon>Metazoa</taxon>
        <taxon>Ecdysozoa</taxon>
        <taxon>Arthropoda</taxon>
        <taxon>Hexapoda</taxon>
        <taxon>Insecta</taxon>
        <taxon>Pterygota</taxon>
        <taxon>Neoptera</taxon>
        <taxon>Paraneoptera</taxon>
        <taxon>Hemiptera</taxon>
        <taxon>Sternorrhyncha</taxon>
        <taxon>Coccoidea</taxon>
        <taxon>Coccidae</taxon>
        <taxon>Parthenolecanium</taxon>
    </lineage>
</organism>
<evidence type="ECO:0000313" key="1">
    <source>
        <dbReference type="EMBL" id="KAK7580585.1"/>
    </source>
</evidence>
<dbReference type="InterPro" id="IPR029033">
    <property type="entry name" value="His_PPase_superfam"/>
</dbReference>
<proteinExistence type="predicted"/>
<gene>
    <name evidence="1" type="ORF">V9T40_001214</name>
</gene>
<accession>A0AAN9Y2D3</accession>